<evidence type="ECO:0000313" key="3">
    <source>
        <dbReference type="Proteomes" id="UP000613401"/>
    </source>
</evidence>
<evidence type="ECO:0000256" key="1">
    <source>
        <dbReference type="SAM" id="MobiDB-lite"/>
    </source>
</evidence>
<feature type="region of interest" description="Disordered" evidence="1">
    <location>
        <begin position="753"/>
        <end position="1006"/>
    </location>
</feature>
<feature type="compositionally biased region" description="Low complexity" evidence="1">
    <location>
        <begin position="861"/>
        <end position="878"/>
    </location>
</feature>
<feature type="compositionally biased region" description="Basic residues" evidence="1">
    <location>
        <begin position="23"/>
        <end position="36"/>
    </location>
</feature>
<proteinExistence type="predicted"/>
<feature type="compositionally biased region" description="Polar residues" evidence="1">
    <location>
        <begin position="953"/>
        <end position="963"/>
    </location>
</feature>
<dbReference type="AlphaFoldDB" id="A0A8H4FGQ6"/>
<reference evidence="2" key="1">
    <citation type="journal article" date="2020" name="Phytopathology">
        <title>Genome sequence and comparative analysis of Colletotrichum gloeosporioides isolated from Liriodendron leaves.</title>
        <authorList>
            <person name="Fu F.F."/>
            <person name="Hao Z."/>
            <person name="Wang P."/>
            <person name="Lu Y."/>
            <person name="Xue L.J."/>
            <person name="Wei G."/>
            <person name="Tian Y."/>
            <person name="Baishi H."/>
            <person name="Xu H."/>
            <person name="Shi J."/>
            <person name="Cheng T."/>
            <person name="Wang G."/>
            <person name="Yi Y."/>
            <person name="Chen J."/>
        </authorList>
    </citation>
    <scope>NUCLEOTIDE SEQUENCE</scope>
    <source>
        <strain evidence="2">Lc1</strain>
    </source>
</reference>
<organism evidence="2 3">
    <name type="scientific">Colletotrichum gloeosporioides</name>
    <name type="common">Anthracnose fungus</name>
    <name type="synonym">Glomerella cingulata</name>
    <dbReference type="NCBI Taxonomy" id="474922"/>
    <lineage>
        <taxon>Eukaryota</taxon>
        <taxon>Fungi</taxon>
        <taxon>Dikarya</taxon>
        <taxon>Ascomycota</taxon>
        <taxon>Pezizomycotina</taxon>
        <taxon>Sordariomycetes</taxon>
        <taxon>Hypocreomycetidae</taxon>
        <taxon>Glomerellales</taxon>
        <taxon>Glomerellaceae</taxon>
        <taxon>Colletotrichum</taxon>
        <taxon>Colletotrichum gloeosporioides species complex</taxon>
    </lineage>
</organism>
<accession>A0A8H4FGQ6</accession>
<dbReference type="EMBL" id="WVTB01000068">
    <property type="protein sequence ID" value="KAF3801201.1"/>
    <property type="molecule type" value="Genomic_DNA"/>
</dbReference>
<gene>
    <name evidence="2" type="ORF">GCG54_00006709</name>
</gene>
<sequence>MSDTETPEQSASTPTPQPTPRATRGRGRGRGRRPAVPRKEAAPKPAPTAGTGRRGRFKQFSDDKVQAAYERQRELKAQYAALANAVKPALQDLATRTVRRLTKDGDYYTSVPEFDVVTDHLQERFTKRLAVAKTKLGIDQKMVLLAKEMQREAVQEIFENGLEDLEDRFLDAQIHRLDLLEYLHDHSLPIDLIDGGWNYKQISDKEASEFGIYEVYVDGHLVPYPQLIEGTEAHALRQAAWAEPQHKETAAAPAAAAPRTKRKARDQPDGQPASKRTAGDVAPANHIAGIMSAQHAPVEDESNESTPVPEGPVSADQREPPLPAKASEPDEYGCRQVNRPPAKNGAMIANRIIVPPTFQFDDDEIGYRDSTNSAKHGATVAKRGKYFGKPNSNTWHYDPLLARWDARLVEDDDMDKDLVEKHGVHPRYGYFLPTSKNDAEPPKPEADPMHPTVYLTTSGRAIHASRYAPVAKVDTSLEEKPVRDSMAEVLSAVCDQYEIAEEDIEGEELKQLKGIAADYAEQRALAESIKESQSVEETPAGSPLPCNDSALNIAGLDDLVSAAEAVEGEEKKEVNPVEEKPVVVQPPTPARTTTRAYDAIRDIFGDSEPATEAPPTPVIANTVTESADTSALLLLAGAVTGDYQQQPVDVPMADAPPPVYAAPMDAPPHHMEPAYPMQAAHPDSQMSLPPPNAGGWVEPRLASPGPDTRIHQSIEHQLPPARPVEMSQMRASIETPNDGRRHSMYPEHNAPYYEQQQQQQHMPPPHPQQQYPSVDPMIDPRLYSAPMEGPPPGHHDYHNTAYSQPQQPYHMSGMPMQGGPLPPAPSQMQQAGSSSRMPFTNPAQDRSSPLPPLRPSRGRKSAPAAPESIPPEHQQAQQQPPPPYMSSNSGSFYPPGPPRPYHNGYTNEQPGLPMMQPYPPYPGSQPPPLPQQQSYAPPGMSPTNASVAPVQSPPSLQFIQQQPNEPPPRSRAGSGSSTPSSAGPNSRYPKLAPAPIPPHRVGWPTGPELRTVQYDYKENIKDYAPTEPPPRRAPIQIRGWNINNNKIQRQRAEENGDERRGSR</sequence>
<feature type="region of interest" description="Disordered" evidence="1">
    <location>
        <begin position="681"/>
        <end position="708"/>
    </location>
</feature>
<dbReference type="Proteomes" id="UP000613401">
    <property type="component" value="Unassembled WGS sequence"/>
</dbReference>
<feature type="compositionally biased region" description="Polar residues" evidence="1">
    <location>
        <begin position="826"/>
        <end position="845"/>
    </location>
</feature>
<protein>
    <submittedName>
        <fullName evidence="2">Uncharacterized protein</fullName>
    </submittedName>
</protein>
<dbReference type="RefSeq" id="XP_045260360.1">
    <property type="nucleotide sequence ID" value="XM_045406708.1"/>
</dbReference>
<feature type="region of interest" description="Disordered" evidence="1">
    <location>
        <begin position="568"/>
        <end position="591"/>
    </location>
</feature>
<feature type="compositionally biased region" description="Basic and acidic residues" evidence="1">
    <location>
        <begin position="1050"/>
        <end position="1063"/>
    </location>
</feature>
<keyword evidence="3" id="KW-1185">Reference proteome</keyword>
<feature type="region of interest" description="Disordered" evidence="1">
    <location>
        <begin position="240"/>
        <end position="281"/>
    </location>
</feature>
<feature type="region of interest" description="Disordered" evidence="1">
    <location>
        <begin position="1021"/>
        <end position="1063"/>
    </location>
</feature>
<feature type="compositionally biased region" description="Basic and acidic residues" evidence="1">
    <location>
        <begin position="568"/>
        <end position="581"/>
    </location>
</feature>
<comment type="caution">
    <text evidence="2">The sequence shown here is derived from an EMBL/GenBank/DDBJ whole genome shotgun (WGS) entry which is preliminary data.</text>
</comment>
<feature type="region of interest" description="Disordered" evidence="1">
    <location>
        <begin position="1"/>
        <end position="64"/>
    </location>
</feature>
<feature type="compositionally biased region" description="Polar residues" evidence="1">
    <location>
        <begin position="800"/>
        <end position="809"/>
    </location>
</feature>
<evidence type="ECO:0000313" key="2">
    <source>
        <dbReference type="EMBL" id="KAF3801201.1"/>
    </source>
</evidence>
<reference evidence="2" key="2">
    <citation type="submission" date="2020-03" db="EMBL/GenBank/DDBJ databases">
        <authorList>
            <person name="Fu F.-F."/>
            <person name="Chen J."/>
        </authorList>
    </citation>
    <scope>NUCLEOTIDE SEQUENCE</scope>
    <source>
        <strain evidence="2">Lc1</strain>
    </source>
</reference>
<feature type="compositionally biased region" description="Pro residues" evidence="1">
    <location>
        <begin position="916"/>
        <end position="930"/>
    </location>
</feature>
<feature type="compositionally biased region" description="Low complexity" evidence="1">
    <location>
        <begin position="970"/>
        <end position="987"/>
    </location>
</feature>
<name>A0A8H4FGQ6_COLGL</name>
<dbReference type="GeneID" id="69013857"/>
<feature type="region of interest" description="Disordered" evidence="1">
    <location>
        <begin position="295"/>
        <end position="342"/>
    </location>
</feature>